<dbReference type="PROSITE" id="PS00298">
    <property type="entry name" value="HSP90"/>
    <property type="match status" value="1"/>
</dbReference>
<keyword evidence="5 8" id="KW-0067">ATP-binding</keyword>
<dbReference type="SUPFAM" id="SSF54211">
    <property type="entry name" value="Ribosomal protein S5 domain 2-like"/>
    <property type="match status" value="1"/>
</dbReference>
<comment type="subunit">
    <text evidence="8">Homodimer.</text>
</comment>
<evidence type="ECO:0000256" key="9">
    <source>
        <dbReference type="PIRSR" id="PIRSR002583-1"/>
    </source>
</evidence>
<evidence type="ECO:0000256" key="1">
    <source>
        <dbReference type="ARBA" id="ARBA00004496"/>
    </source>
</evidence>
<evidence type="ECO:0000259" key="10">
    <source>
        <dbReference type="SMART" id="SM00387"/>
    </source>
</evidence>
<name>A0AA52EEM2_9PROT</name>
<dbReference type="KEGG" id="tmk:QGN29_02815"/>
<feature type="binding site" evidence="9">
    <location>
        <position position="39"/>
    </location>
    <ligand>
        <name>ATP</name>
        <dbReference type="ChEBI" id="CHEBI:30616"/>
    </ligand>
</feature>
<organism evidence="11 12">
    <name type="scientific">Temperatibacter marinus</name>
    <dbReference type="NCBI Taxonomy" id="1456591"/>
    <lineage>
        <taxon>Bacteria</taxon>
        <taxon>Pseudomonadati</taxon>
        <taxon>Pseudomonadota</taxon>
        <taxon>Alphaproteobacteria</taxon>
        <taxon>Kordiimonadales</taxon>
        <taxon>Temperatibacteraceae</taxon>
        <taxon>Temperatibacter</taxon>
    </lineage>
</organism>
<keyword evidence="6 8" id="KW-0346">Stress response</keyword>
<dbReference type="InterPro" id="IPR019805">
    <property type="entry name" value="Heat_shock_protein_90_CS"/>
</dbReference>
<feature type="binding site" evidence="9">
    <location>
        <position position="97"/>
    </location>
    <ligand>
        <name>ATP</name>
        <dbReference type="ChEBI" id="CHEBI:30616"/>
    </ligand>
</feature>
<gene>
    <name evidence="8 11" type="primary">htpG</name>
    <name evidence="11" type="ORF">QGN29_02815</name>
</gene>
<dbReference type="Gene3D" id="3.30.230.80">
    <property type="match status" value="1"/>
</dbReference>
<feature type="region of interest" description="C" evidence="8">
    <location>
        <begin position="562"/>
        <end position="640"/>
    </location>
</feature>
<dbReference type="InterPro" id="IPR001404">
    <property type="entry name" value="Hsp90_fam"/>
</dbReference>
<keyword evidence="4 8" id="KW-0547">Nucleotide-binding</keyword>
<feature type="region of interest" description="A; substrate-binding" evidence="8">
    <location>
        <begin position="1"/>
        <end position="344"/>
    </location>
</feature>
<feature type="binding site" evidence="9">
    <location>
        <position position="176"/>
    </location>
    <ligand>
        <name>ATP</name>
        <dbReference type="ChEBI" id="CHEBI:30616"/>
    </ligand>
</feature>
<feature type="binding site" evidence="9">
    <location>
        <position position="344"/>
    </location>
    <ligand>
        <name>ATP</name>
        <dbReference type="ChEBI" id="CHEBI:30616"/>
    </ligand>
</feature>
<protein>
    <recommendedName>
        <fullName evidence="8">Chaperone protein HtpG</fullName>
    </recommendedName>
    <alternativeName>
        <fullName evidence="8">Heat shock protein HtpG</fullName>
    </alternativeName>
    <alternativeName>
        <fullName evidence="8">High temperature protein G</fullName>
    </alternativeName>
</protein>
<evidence type="ECO:0000313" key="11">
    <source>
        <dbReference type="EMBL" id="WND03300.1"/>
    </source>
</evidence>
<dbReference type="Gene3D" id="3.30.565.10">
    <property type="entry name" value="Histidine kinase-like ATPase, C-terminal domain"/>
    <property type="match status" value="1"/>
</dbReference>
<evidence type="ECO:0000256" key="6">
    <source>
        <dbReference type="ARBA" id="ARBA00023016"/>
    </source>
</evidence>
<keyword evidence="12" id="KW-1185">Reference proteome</keyword>
<dbReference type="PANTHER" id="PTHR11528">
    <property type="entry name" value="HEAT SHOCK PROTEIN 90 FAMILY MEMBER"/>
    <property type="match status" value="1"/>
</dbReference>
<feature type="binding site" evidence="9">
    <location>
        <begin position="126"/>
        <end position="131"/>
    </location>
    <ligand>
        <name>ATP</name>
        <dbReference type="ChEBI" id="CHEBI:30616"/>
    </ligand>
</feature>
<evidence type="ECO:0000256" key="3">
    <source>
        <dbReference type="ARBA" id="ARBA00022490"/>
    </source>
</evidence>
<comment type="function">
    <text evidence="8">Molecular chaperone. Has ATPase activity.</text>
</comment>
<dbReference type="InterPro" id="IPR003594">
    <property type="entry name" value="HATPase_dom"/>
</dbReference>
<feature type="binding site" evidence="9">
    <location>
        <begin position="104"/>
        <end position="105"/>
    </location>
    <ligand>
        <name>ATP</name>
        <dbReference type="ChEBI" id="CHEBI:30616"/>
    </ligand>
</feature>
<dbReference type="RefSeq" id="WP_310799153.1">
    <property type="nucleotide sequence ID" value="NZ_CP123872.1"/>
</dbReference>
<keyword evidence="7 8" id="KW-0143">Chaperone</keyword>
<comment type="caution">
    <text evidence="8">Lacks conserved residue(s) required for the propagation of feature annotation.</text>
</comment>
<evidence type="ECO:0000256" key="7">
    <source>
        <dbReference type="ARBA" id="ARBA00023186"/>
    </source>
</evidence>
<feature type="binding site" evidence="9">
    <location>
        <position position="84"/>
    </location>
    <ligand>
        <name>ATP</name>
        <dbReference type="ChEBI" id="CHEBI:30616"/>
    </ligand>
</feature>
<dbReference type="InterPro" id="IPR020575">
    <property type="entry name" value="Hsp90_N"/>
</dbReference>
<dbReference type="Gene3D" id="1.20.120.790">
    <property type="entry name" value="Heat shock protein 90, C-terminal domain"/>
    <property type="match status" value="1"/>
</dbReference>
<reference evidence="11" key="1">
    <citation type="submission" date="2023-04" db="EMBL/GenBank/DDBJ databases">
        <title>Complete genome sequence of Temperatibacter marinus.</title>
        <authorList>
            <person name="Rong J.-C."/>
            <person name="Yi M.-L."/>
            <person name="Zhao Q."/>
        </authorList>
    </citation>
    <scope>NUCLEOTIDE SEQUENCE</scope>
    <source>
        <strain evidence="11">NBRC 110045</strain>
    </source>
</reference>
<evidence type="ECO:0000256" key="5">
    <source>
        <dbReference type="ARBA" id="ARBA00022840"/>
    </source>
</evidence>
<feature type="binding site" evidence="9">
    <location>
        <position position="43"/>
    </location>
    <ligand>
        <name>ATP</name>
        <dbReference type="ChEBI" id="CHEBI:30616"/>
    </ligand>
</feature>
<keyword evidence="3 8" id="KW-0963">Cytoplasm</keyword>
<accession>A0AA52EEM2</accession>
<feature type="domain" description="Histidine kinase/HSP90-like ATPase" evidence="10">
    <location>
        <begin position="32"/>
        <end position="186"/>
    </location>
</feature>
<dbReference type="SUPFAM" id="SSF110942">
    <property type="entry name" value="HSP90 C-terminal domain"/>
    <property type="match status" value="1"/>
</dbReference>
<dbReference type="InterPro" id="IPR020568">
    <property type="entry name" value="Ribosomal_Su5_D2-typ_SF"/>
</dbReference>
<dbReference type="FunFam" id="3.30.565.10:FF:000009">
    <property type="entry name" value="Molecular chaperone HtpG"/>
    <property type="match status" value="1"/>
</dbReference>
<dbReference type="InterPro" id="IPR036890">
    <property type="entry name" value="HATPase_C_sf"/>
</dbReference>
<dbReference type="GO" id="GO:0016887">
    <property type="term" value="F:ATP hydrolysis activity"/>
    <property type="evidence" value="ECO:0007669"/>
    <property type="project" value="InterPro"/>
</dbReference>
<evidence type="ECO:0000256" key="8">
    <source>
        <dbReference type="HAMAP-Rule" id="MF_00505"/>
    </source>
</evidence>
<sequence length="640" mass="71373">MADQDLNNGEKLGFEAEVSRLLHMMVHSVYSDREIFLRELISNASDACDKLRYEAQSDAALMSGGDFSIDLTADKNEKRLIIADNGIGMNRDDLIANLGTIARSGTAGFMDKLTGDSKQDVQLIGQFGVGFYSVFMVADHVTVTSRKAGDTAAWTWESTGEGSYTVKEAEKTEAGTEITLTLKEDAVEFLDKYRLNQVIKTYSDHIAIPINLTTEETTPGAEGEDDKVELVTETVNEGQAIWTRSKGDVTDEQHEEFYRHVSHAFDSPAHTMHYRVEGMQAYSVLMYIPTNQPQDLFDPARKNRVKLYVKRVYITDDSQDILPSYLRFMRGVVDSEDLPLNVSREMLQNNPTLKRMSGAITKKVLGELDKMSEKDAEKFETIWSAFGAVIKEGIYEDFERRDQIIKMARFKSTHSESLTSLDAYIDRMKEGQESLYYISGADVNALKKSPQLEGFKKKGVEVLLLEDAVDDFWLQMMPQYEGKTFKSITKGGSDLADIKSDSTDDETSEDKVPEGDLTTLITCIKEVLGDKVGDVKTTDRLVGTAACLVADENAMDMHMERLLKAHNQLEDSQKKNLEINPSHDLIKKLADKAKESGALETLADPILLLLDQATILEGDPLDDPSAFAKRLSTSMANGLV</sequence>
<dbReference type="GO" id="GO:0051082">
    <property type="term" value="F:unfolded protein binding"/>
    <property type="evidence" value="ECO:0007669"/>
    <property type="project" value="UniProtKB-UniRule"/>
</dbReference>
<dbReference type="GO" id="GO:0005524">
    <property type="term" value="F:ATP binding"/>
    <property type="evidence" value="ECO:0007669"/>
    <property type="project" value="UniProtKB-UniRule"/>
</dbReference>
<evidence type="ECO:0000256" key="4">
    <source>
        <dbReference type="ARBA" id="ARBA00022741"/>
    </source>
</evidence>
<dbReference type="NCBIfam" id="NF003555">
    <property type="entry name" value="PRK05218.1"/>
    <property type="match status" value="1"/>
</dbReference>
<feature type="binding site" evidence="9">
    <location>
        <position position="89"/>
    </location>
    <ligand>
        <name>ATP</name>
        <dbReference type="ChEBI" id="CHEBI:30616"/>
    </ligand>
</feature>
<dbReference type="SMART" id="SM00387">
    <property type="entry name" value="HATPase_c"/>
    <property type="match status" value="1"/>
</dbReference>
<dbReference type="HAMAP" id="MF_00505">
    <property type="entry name" value="HSP90"/>
    <property type="match status" value="1"/>
</dbReference>
<dbReference type="PIRSF" id="PIRSF002583">
    <property type="entry name" value="Hsp90"/>
    <property type="match status" value="1"/>
</dbReference>
<proteinExistence type="inferred from homology"/>
<dbReference type="Proteomes" id="UP001268683">
    <property type="component" value="Chromosome"/>
</dbReference>
<comment type="similarity">
    <text evidence="2 8">Belongs to the heat shock protein 90 family.</text>
</comment>
<dbReference type="Pfam" id="PF00183">
    <property type="entry name" value="HSP90"/>
    <property type="match status" value="1"/>
</dbReference>
<dbReference type="PRINTS" id="PR00775">
    <property type="entry name" value="HEATSHOCK90"/>
</dbReference>
<dbReference type="Pfam" id="PF13589">
    <property type="entry name" value="HATPase_c_3"/>
    <property type="match status" value="1"/>
</dbReference>
<evidence type="ECO:0000313" key="12">
    <source>
        <dbReference type="Proteomes" id="UP001268683"/>
    </source>
</evidence>
<dbReference type="AlphaFoldDB" id="A0AA52EEM2"/>
<dbReference type="Gene3D" id="3.40.50.11260">
    <property type="match status" value="1"/>
</dbReference>
<dbReference type="SUPFAM" id="SSF55874">
    <property type="entry name" value="ATPase domain of HSP90 chaperone/DNA topoisomerase II/histidine kinase"/>
    <property type="match status" value="1"/>
</dbReference>
<dbReference type="GO" id="GO:0005737">
    <property type="term" value="C:cytoplasm"/>
    <property type="evidence" value="ECO:0007669"/>
    <property type="project" value="UniProtKB-SubCell"/>
</dbReference>
<comment type="subcellular location">
    <subcellularLocation>
        <location evidence="1 8">Cytoplasm</location>
    </subcellularLocation>
</comment>
<dbReference type="InterPro" id="IPR037196">
    <property type="entry name" value="HSP90_C"/>
</dbReference>
<dbReference type="EMBL" id="CP123872">
    <property type="protein sequence ID" value="WND03300.1"/>
    <property type="molecule type" value="Genomic_DNA"/>
</dbReference>
<evidence type="ECO:0000256" key="2">
    <source>
        <dbReference type="ARBA" id="ARBA00008239"/>
    </source>
</evidence>
<dbReference type="GO" id="GO:0140662">
    <property type="term" value="F:ATP-dependent protein folding chaperone"/>
    <property type="evidence" value="ECO:0007669"/>
    <property type="project" value="InterPro"/>
</dbReference>
<dbReference type="CDD" id="cd16927">
    <property type="entry name" value="HATPase_Hsp90-like"/>
    <property type="match status" value="1"/>
</dbReference>